<accession>A0A3M7SSK2</accession>
<organism evidence="1 2">
    <name type="scientific">Brachionus plicatilis</name>
    <name type="common">Marine rotifer</name>
    <name type="synonym">Brachionus muelleri</name>
    <dbReference type="NCBI Taxonomy" id="10195"/>
    <lineage>
        <taxon>Eukaryota</taxon>
        <taxon>Metazoa</taxon>
        <taxon>Spiralia</taxon>
        <taxon>Gnathifera</taxon>
        <taxon>Rotifera</taxon>
        <taxon>Eurotatoria</taxon>
        <taxon>Monogononta</taxon>
        <taxon>Pseudotrocha</taxon>
        <taxon>Ploima</taxon>
        <taxon>Brachionidae</taxon>
        <taxon>Brachionus</taxon>
    </lineage>
</organism>
<dbReference type="EMBL" id="REGN01000840">
    <property type="protein sequence ID" value="RNA38672.1"/>
    <property type="molecule type" value="Genomic_DNA"/>
</dbReference>
<evidence type="ECO:0000313" key="2">
    <source>
        <dbReference type="Proteomes" id="UP000276133"/>
    </source>
</evidence>
<sequence length="111" mass="12799">MSLSILVDNGEALISFSCTFLNNGSDLTQRLYKIHKKVKAIKKKSPSPDQFIFFFINVWNAAMVLDHQIISFDDEFFRIKVKKSFSSTKRKKDATKYFAELVSIKAMLHSD</sequence>
<evidence type="ECO:0000313" key="1">
    <source>
        <dbReference type="EMBL" id="RNA38672.1"/>
    </source>
</evidence>
<name>A0A3M7SSK2_BRAPC</name>
<gene>
    <name evidence="1" type="ORF">BpHYR1_008193</name>
</gene>
<reference evidence="1 2" key="1">
    <citation type="journal article" date="2018" name="Sci. Rep.">
        <title>Genomic signatures of local adaptation to the degree of environmental predictability in rotifers.</title>
        <authorList>
            <person name="Franch-Gras L."/>
            <person name="Hahn C."/>
            <person name="Garcia-Roger E.M."/>
            <person name="Carmona M.J."/>
            <person name="Serra M."/>
            <person name="Gomez A."/>
        </authorList>
    </citation>
    <scope>NUCLEOTIDE SEQUENCE [LARGE SCALE GENOMIC DNA]</scope>
    <source>
        <strain evidence="1">HYR1</strain>
    </source>
</reference>
<keyword evidence="2" id="KW-1185">Reference proteome</keyword>
<comment type="caution">
    <text evidence="1">The sequence shown here is derived from an EMBL/GenBank/DDBJ whole genome shotgun (WGS) entry which is preliminary data.</text>
</comment>
<protein>
    <submittedName>
        <fullName evidence="1">Uncharacterized protein</fullName>
    </submittedName>
</protein>
<dbReference type="AlphaFoldDB" id="A0A3M7SSK2"/>
<proteinExistence type="predicted"/>
<dbReference type="Proteomes" id="UP000276133">
    <property type="component" value="Unassembled WGS sequence"/>
</dbReference>